<organism evidence="2 3">
    <name type="scientific">Molossus molossus</name>
    <name type="common">Pallas' mastiff bat</name>
    <name type="synonym">Vespertilio molossus</name>
    <dbReference type="NCBI Taxonomy" id="27622"/>
    <lineage>
        <taxon>Eukaryota</taxon>
        <taxon>Metazoa</taxon>
        <taxon>Chordata</taxon>
        <taxon>Craniata</taxon>
        <taxon>Vertebrata</taxon>
        <taxon>Euteleostomi</taxon>
        <taxon>Mammalia</taxon>
        <taxon>Eutheria</taxon>
        <taxon>Laurasiatheria</taxon>
        <taxon>Chiroptera</taxon>
        <taxon>Yangochiroptera</taxon>
        <taxon>Molossidae</taxon>
        <taxon>Molossus</taxon>
    </lineage>
</organism>
<gene>
    <name evidence="2" type="ORF">HJG59_003879</name>
</gene>
<dbReference type="GO" id="GO:0004386">
    <property type="term" value="F:helicase activity"/>
    <property type="evidence" value="ECO:0007669"/>
    <property type="project" value="UniProtKB-KW"/>
</dbReference>
<keyword evidence="2" id="KW-0347">Helicase</keyword>
<evidence type="ECO:0000313" key="3">
    <source>
        <dbReference type="Proteomes" id="UP000550707"/>
    </source>
</evidence>
<proteinExistence type="predicted"/>
<keyword evidence="2" id="KW-0067">ATP-binding</keyword>
<protein>
    <submittedName>
        <fullName evidence="2">Putative DEAH-box helicase 32 (Putative)</fullName>
    </submittedName>
</protein>
<feature type="domain" description="DEAD-box helicase OB fold" evidence="1">
    <location>
        <begin position="34"/>
        <end position="114"/>
    </location>
</feature>
<dbReference type="InterPro" id="IPR011709">
    <property type="entry name" value="DEAD-box_helicase_OB_fold"/>
</dbReference>
<dbReference type="EMBL" id="JACASF010000017">
    <property type="protein sequence ID" value="KAF6424756.1"/>
    <property type="molecule type" value="Genomic_DNA"/>
</dbReference>
<dbReference type="AlphaFoldDB" id="A0A7J8DP34"/>
<dbReference type="Pfam" id="PF07717">
    <property type="entry name" value="OB_NTP_bind"/>
    <property type="match status" value="1"/>
</dbReference>
<evidence type="ECO:0000259" key="1">
    <source>
        <dbReference type="Pfam" id="PF07717"/>
    </source>
</evidence>
<keyword evidence="2" id="KW-0547">Nucleotide-binding</keyword>
<sequence>MAEVIRAELLEIIKRIELPYAEPAFGSRENTLNIKKALLSGYFMQIARDVDGSGNYLMLTHRQVAQLHPLSTYSISKKTPEWVLFHKFSISENNYIRITSETSPELFMQLAPQYYFSNLPPSESKDILQQVAGHLSPVSTVTREQTMGEKCPEAAEQRCALQ</sequence>
<dbReference type="Proteomes" id="UP000550707">
    <property type="component" value="Unassembled WGS sequence"/>
</dbReference>
<name>A0A7J8DP34_MOLMO</name>
<keyword evidence="2" id="KW-0378">Hydrolase</keyword>
<reference evidence="2 3" key="1">
    <citation type="journal article" date="2020" name="Nature">
        <title>Six reference-quality genomes reveal evolution of bat adaptations.</title>
        <authorList>
            <person name="Jebb D."/>
            <person name="Huang Z."/>
            <person name="Pippel M."/>
            <person name="Hughes G.M."/>
            <person name="Lavrichenko K."/>
            <person name="Devanna P."/>
            <person name="Winkler S."/>
            <person name="Jermiin L.S."/>
            <person name="Skirmuntt E.C."/>
            <person name="Katzourakis A."/>
            <person name="Burkitt-Gray L."/>
            <person name="Ray D.A."/>
            <person name="Sullivan K.A.M."/>
            <person name="Roscito J.G."/>
            <person name="Kirilenko B.M."/>
            <person name="Davalos L.M."/>
            <person name="Corthals A.P."/>
            <person name="Power M.L."/>
            <person name="Jones G."/>
            <person name="Ransome R.D."/>
            <person name="Dechmann D.K.N."/>
            <person name="Locatelli A.G."/>
            <person name="Puechmaille S.J."/>
            <person name="Fedrigo O."/>
            <person name="Jarvis E.D."/>
            <person name="Hiller M."/>
            <person name="Vernes S.C."/>
            <person name="Myers E.W."/>
            <person name="Teeling E.C."/>
        </authorList>
    </citation>
    <scope>NUCLEOTIDE SEQUENCE [LARGE SCALE GENOMIC DNA]</scope>
    <source>
        <strain evidence="2">MMolMol1</strain>
        <tissue evidence="2">Muscle</tissue>
    </source>
</reference>
<accession>A0A7J8DP34</accession>
<comment type="caution">
    <text evidence="2">The sequence shown here is derived from an EMBL/GenBank/DDBJ whole genome shotgun (WGS) entry which is preliminary data.</text>
</comment>
<evidence type="ECO:0000313" key="2">
    <source>
        <dbReference type="EMBL" id="KAF6424756.1"/>
    </source>
</evidence>
<keyword evidence="3" id="KW-1185">Reference proteome</keyword>